<evidence type="ECO:0000256" key="8">
    <source>
        <dbReference type="ARBA" id="ARBA00023136"/>
    </source>
</evidence>
<dbReference type="GO" id="GO:0033644">
    <property type="term" value="C:host cell membrane"/>
    <property type="evidence" value="ECO:0007669"/>
    <property type="project" value="UniProtKB-SubCell"/>
</dbReference>
<keyword evidence="10" id="KW-0325">Glycoprotein</keyword>
<evidence type="ECO:0000256" key="6">
    <source>
        <dbReference type="ARBA" id="ARBA00022968"/>
    </source>
</evidence>
<evidence type="ECO:0000256" key="1">
    <source>
        <dbReference type="ARBA" id="ARBA00004208"/>
    </source>
</evidence>
<evidence type="ECO:0000256" key="3">
    <source>
        <dbReference type="ARBA" id="ARBA00022692"/>
    </source>
</evidence>
<keyword evidence="6" id="KW-0735">Signal-anchor</keyword>
<dbReference type="Proteomes" id="UP000217428">
    <property type="component" value="Segment"/>
</dbReference>
<evidence type="ECO:0000256" key="11">
    <source>
        <dbReference type="ARBA" id="ARBA00034751"/>
    </source>
</evidence>
<organism evidence="16 17">
    <name type="scientific">Eptesipox virus</name>
    <dbReference type="NCBI Taxonomy" id="1329402"/>
    <lineage>
        <taxon>Viruses</taxon>
        <taxon>Varidnaviria</taxon>
        <taxon>Bamfordvirae</taxon>
        <taxon>Nucleocytoviricota</taxon>
        <taxon>Pokkesviricetes</taxon>
        <taxon>Chitovirales</taxon>
        <taxon>Poxviridae</taxon>
        <taxon>Chordopoxvirinae</taxon>
        <taxon>Vespertilionpoxvirus</taxon>
        <taxon>Vespertilionpoxvirus eptesipox</taxon>
    </lineage>
</organism>
<sequence>MASTNIEMFEEETPQNAASTFTGNTIYASKLKKQKSSRHRQIGICLRVAVVISIVTLMGTSIALGLEVMKLKAVEQTCTTSSTAALIKKDDGTYETHCNGLVYDGDCYVKHADKKSFNDANNECTKTKSQLPQTSVSSVTWLRPHLVNTWNEEGTAFTNDYDKFIDDSESEREYFCVTHLYTQSNVD</sequence>
<protein>
    <recommendedName>
        <fullName evidence="12">Protein OPG161</fullName>
    </recommendedName>
</protein>
<dbReference type="Pfam" id="PF05966">
    <property type="entry name" value="Chordopox_A33R"/>
    <property type="match status" value="1"/>
</dbReference>
<evidence type="ECO:0000256" key="9">
    <source>
        <dbReference type="ARBA" id="ARBA00023157"/>
    </source>
</evidence>
<dbReference type="EMBL" id="KY747497">
    <property type="protein sequence ID" value="ASK51331.1"/>
    <property type="molecule type" value="Genomic_DNA"/>
</dbReference>
<dbReference type="GO" id="GO:0030246">
    <property type="term" value="F:carbohydrate binding"/>
    <property type="evidence" value="ECO:0007669"/>
    <property type="project" value="UniProtKB-KW"/>
</dbReference>
<evidence type="ECO:0000313" key="17">
    <source>
        <dbReference type="Proteomes" id="UP000217428"/>
    </source>
</evidence>
<comment type="subcellular location">
    <subcellularLocation>
        <location evidence="2">Host membrane</location>
        <topology evidence="2">Single-pass type II membrane protein</topology>
    </subcellularLocation>
    <subcellularLocation>
        <location evidence="1">Virion membrane</location>
        <topology evidence="1">Single-pass type II membrane protein</topology>
    </subcellularLocation>
</comment>
<dbReference type="Gene3D" id="3.10.100.10">
    <property type="entry name" value="Mannose-Binding Protein A, subunit A"/>
    <property type="match status" value="1"/>
</dbReference>
<name>A0A220T6I5_9POXV</name>
<evidence type="ECO:0000256" key="7">
    <source>
        <dbReference type="ARBA" id="ARBA00022989"/>
    </source>
</evidence>
<proteinExistence type="inferred from homology"/>
<keyword evidence="3 15" id="KW-0812">Transmembrane</keyword>
<evidence type="ECO:0000256" key="10">
    <source>
        <dbReference type="ARBA" id="ARBA00023180"/>
    </source>
</evidence>
<evidence type="ECO:0000256" key="14">
    <source>
        <dbReference type="ARBA" id="ARBA00046978"/>
    </source>
</evidence>
<dbReference type="InterPro" id="IPR016186">
    <property type="entry name" value="C-type_lectin-like/link_sf"/>
</dbReference>
<keyword evidence="9" id="KW-1015">Disulfide bond</keyword>
<keyword evidence="7 15" id="KW-1133">Transmembrane helix</keyword>
<dbReference type="GO" id="GO:0055036">
    <property type="term" value="C:virion membrane"/>
    <property type="evidence" value="ECO:0007669"/>
    <property type="project" value="UniProtKB-SubCell"/>
</dbReference>
<dbReference type="OrthoDB" id="26275at10239"/>
<evidence type="ECO:0000313" key="16">
    <source>
        <dbReference type="EMBL" id="ASK51331.1"/>
    </source>
</evidence>
<evidence type="ECO:0000256" key="2">
    <source>
        <dbReference type="ARBA" id="ARBA00004597"/>
    </source>
</evidence>
<evidence type="ECO:0000256" key="4">
    <source>
        <dbReference type="ARBA" id="ARBA00022844"/>
    </source>
</evidence>
<reference evidence="16 17" key="1">
    <citation type="journal article" date="2017" name="Virus Genes">
        <title>Characterization of Eptesipoxvirus, a novel poxvirus from a microchiropteran bat.</title>
        <authorList>
            <person name="Tu S.L."/>
            <person name="Nakazawa Y."/>
            <person name="Gao J."/>
            <person name="Wilkins K."/>
            <person name="Gallardo-Romero N."/>
            <person name="Li Y."/>
            <person name="Emerson G.L."/>
            <person name="Carroll D.S."/>
            <person name="Upton C."/>
        </authorList>
    </citation>
    <scope>NUCLEOTIDE SEQUENCE [LARGE SCALE GENOMIC DNA]</scope>
    <source>
        <strain evidence="16 17">Washington</strain>
    </source>
</reference>
<keyword evidence="5" id="KW-1043">Host membrane</keyword>
<evidence type="ECO:0000256" key="15">
    <source>
        <dbReference type="SAM" id="Phobius"/>
    </source>
</evidence>
<keyword evidence="8 15" id="KW-0472">Membrane</keyword>
<keyword evidence="16" id="KW-0430">Lectin</keyword>
<keyword evidence="4" id="KW-0946">Virion</keyword>
<feature type="transmembrane region" description="Helical" evidence="15">
    <location>
        <begin position="44"/>
        <end position="66"/>
    </location>
</feature>
<gene>
    <name evidence="16" type="ORF">EPTV-WA-130</name>
</gene>
<evidence type="ECO:0000256" key="5">
    <source>
        <dbReference type="ARBA" id="ARBA00022870"/>
    </source>
</evidence>
<evidence type="ECO:0000256" key="12">
    <source>
        <dbReference type="ARBA" id="ARBA00034879"/>
    </source>
</evidence>
<comment type="function">
    <text evidence="13">Forms a complex with OPG162 and OPG190 to coordinate the incorporation of OPG164 into wrapped enveloped virion (EV) membranes and, subsequently, the production of actin tails. Therefore plays an essential role in efficient cell-to-cell spread of viral particles.</text>
</comment>
<evidence type="ECO:0000256" key="13">
    <source>
        <dbReference type="ARBA" id="ARBA00046059"/>
    </source>
</evidence>
<dbReference type="InterPro" id="IPR009238">
    <property type="entry name" value="Chordopox_A33R"/>
</dbReference>
<accession>A0A220T6I5</accession>
<comment type="subunit">
    <text evidence="14">Homodimer, disulfide-linked. Interacts with protein OPG190. Interacts (via C-terminus) with protein OPG164. Interacts with OPG162.</text>
</comment>
<keyword evidence="17" id="KW-1185">Reference proteome</keyword>
<comment type="similarity">
    <text evidence="11">Belongs to the orthopoxvirus OPG161 family.</text>
</comment>